<dbReference type="InterPro" id="IPR007538">
    <property type="entry name" value="dATP/dGTP_dipphydrolase_MazZ"/>
</dbReference>
<reference evidence="2" key="1">
    <citation type="submission" date="2020-05" db="EMBL/GenBank/DDBJ databases">
        <authorList>
            <person name="Chiriac C."/>
            <person name="Salcher M."/>
            <person name="Ghai R."/>
            <person name="Kavagutti S V."/>
        </authorList>
    </citation>
    <scope>NUCLEOTIDE SEQUENCE</scope>
</reference>
<protein>
    <recommendedName>
        <fullName evidence="1">dATP/dGTP diphosphohydrolase MazZ domain-containing protein</fullName>
    </recommendedName>
</protein>
<dbReference type="EMBL" id="LR798285">
    <property type="protein sequence ID" value="CAB5220201.1"/>
    <property type="molecule type" value="Genomic_DNA"/>
</dbReference>
<proteinExistence type="predicted"/>
<name>A0A6J7WQ64_9CAUD</name>
<evidence type="ECO:0000313" key="2">
    <source>
        <dbReference type="EMBL" id="CAB5220201.1"/>
    </source>
</evidence>
<feature type="domain" description="dATP/dGTP diphosphohydrolase MazZ" evidence="1">
    <location>
        <begin position="42"/>
        <end position="121"/>
    </location>
</feature>
<evidence type="ECO:0000259" key="1">
    <source>
        <dbReference type="Pfam" id="PF04447"/>
    </source>
</evidence>
<organism evidence="2">
    <name type="scientific">uncultured Caudovirales phage</name>
    <dbReference type="NCBI Taxonomy" id="2100421"/>
    <lineage>
        <taxon>Viruses</taxon>
        <taxon>Duplodnaviria</taxon>
        <taxon>Heunggongvirae</taxon>
        <taxon>Uroviricota</taxon>
        <taxon>Caudoviricetes</taxon>
        <taxon>Peduoviridae</taxon>
        <taxon>Maltschvirus</taxon>
        <taxon>Maltschvirus maltsch</taxon>
    </lineage>
</organism>
<gene>
    <name evidence="2" type="ORF">UFOVP233_12</name>
</gene>
<accession>A0A6J7WQ64</accession>
<dbReference type="Pfam" id="PF04447">
    <property type="entry name" value="dATP-dGTP_PPHyd"/>
    <property type="match status" value="1"/>
</dbReference>
<sequence length="138" mass="15241">MSETPEDDGFITVHGFTHSALRLEAGGNSYVAFSDLDRLWCGHRAWSDATFGSPQERGPVGALKHLAKEALEAAADPTDITEFVDCLFLLWDGVHRAGFTMEQVIEAGFRKLQVLHTRTYDRATPPDQPAEHDRSGEA</sequence>